<dbReference type="Pfam" id="PF02424">
    <property type="entry name" value="ApbE"/>
    <property type="match status" value="1"/>
</dbReference>
<dbReference type="InterPro" id="IPR024932">
    <property type="entry name" value="ApbE"/>
</dbReference>
<keyword evidence="6 10" id="KW-0274">FAD</keyword>
<organism evidence="12 13">
    <name type="scientific">Christiangramia crocea</name>
    <dbReference type="NCBI Taxonomy" id="2904124"/>
    <lineage>
        <taxon>Bacteria</taxon>
        <taxon>Pseudomonadati</taxon>
        <taxon>Bacteroidota</taxon>
        <taxon>Flavobacteriia</taxon>
        <taxon>Flavobacteriales</taxon>
        <taxon>Flavobacteriaceae</taxon>
        <taxon>Christiangramia</taxon>
    </lineage>
</organism>
<keyword evidence="5 10" id="KW-0479">Metal-binding</keyword>
<keyword evidence="13" id="KW-1185">Reference proteome</keyword>
<dbReference type="PANTHER" id="PTHR30040">
    <property type="entry name" value="THIAMINE BIOSYNTHESIS LIPOPROTEIN APBE"/>
    <property type="match status" value="1"/>
</dbReference>
<evidence type="ECO:0000256" key="11">
    <source>
        <dbReference type="PIRSR" id="PIRSR006268-2"/>
    </source>
</evidence>
<gene>
    <name evidence="12" type="ORF">LU635_00255</name>
</gene>
<evidence type="ECO:0000256" key="7">
    <source>
        <dbReference type="ARBA" id="ARBA00022842"/>
    </source>
</evidence>
<feature type="binding site" evidence="11">
    <location>
        <position position="168"/>
    </location>
    <ligand>
        <name>Mg(2+)</name>
        <dbReference type="ChEBI" id="CHEBI:18420"/>
    </ligand>
</feature>
<comment type="cofactor">
    <cofactor evidence="11">
        <name>Mg(2+)</name>
        <dbReference type="ChEBI" id="CHEBI:18420"/>
    </cofactor>
    <cofactor evidence="11">
        <name>Mn(2+)</name>
        <dbReference type="ChEBI" id="CHEBI:29035"/>
    </cofactor>
    <text evidence="11">Magnesium. Can also use manganese.</text>
</comment>
<dbReference type="AlphaFoldDB" id="A0A9X2A3V9"/>
<comment type="similarity">
    <text evidence="10">Belongs to the ApbE family.</text>
</comment>
<dbReference type="Proteomes" id="UP001139344">
    <property type="component" value="Unassembled WGS sequence"/>
</dbReference>
<evidence type="ECO:0000313" key="13">
    <source>
        <dbReference type="Proteomes" id="UP001139344"/>
    </source>
</evidence>
<dbReference type="GO" id="GO:0046872">
    <property type="term" value="F:metal ion binding"/>
    <property type="evidence" value="ECO:0007669"/>
    <property type="project" value="UniProtKB-UniRule"/>
</dbReference>
<dbReference type="Gene3D" id="3.10.520.10">
    <property type="entry name" value="ApbE-like domains"/>
    <property type="match status" value="1"/>
</dbReference>
<sequence length="338" mass="37843">MMRRITILFISAFLFHSCAKEEDKTAQRFQGEALGTTYMVQYFSKKDLDFDNAMDSIMNAVNTSMSTYSTKSDISRINRGDTTVQVDEHFLKVFKASERIYKESNGFFDPTVGVLVNAYGFGPGKQLKEIDSISLDSLNKLVGFDKLGLRSNNTITKEDPSIYLDFNAIAKGYAIDMIGEYLESHKVRNYLIELGGELLAKGKNMENDSEWIVGIDDPMQEQGHRSLYAKVKLENSAMATSGNYRKYRVDSLTGQRFVHTVNPLTGKAERSNLLSASVLAENCMMADGYATAFMALGLERSKEMLGRIDGVEVYMIYSGENGEVKAYATPGFEKQLLE</sequence>
<name>A0A9X2A3V9_9FLAO</name>
<keyword evidence="4 10" id="KW-0808">Transferase</keyword>
<evidence type="ECO:0000256" key="9">
    <source>
        <dbReference type="ARBA" id="ARBA00048540"/>
    </source>
</evidence>
<dbReference type="SUPFAM" id="SSF143631">
    <property type="entry name" value="ApbE-like"/>
    <property type="match status" value="1"/>
</dbReference>
<dbReference type="EC" id="2.7.1.180" evidence="1 10"/>
<evidence type="ECO:0000256" key="2">
    <source>
        <dbReference type="ARBA" id="ARBA00016337"/>
    </source>
</evidence>
<dbReference type="GO" id="GO:0016740">
    <property type="term" value="F:transferase activity"/>
    <property type="evidence" value="ECO:0007669"/>
    <property type="project" value="UniProtKB-UniRule"/>
</dbReference>
<evidence type="ECO:0000313" key="12">
    <source>
        <dbReference type="EMBL" id="MCG9970050.1"/>
    </source>
</evidence>
<dbReference type="RefSeq" id="WP_240095184.1">
    <property type="nucleotide sequence ID" value="NZ_JAJSON010000002.1"/>
</dbReference>
<keyword evidence="3 10" id="KW-0285">Flavoprotein</keyword>
<comment type="catalytic activity">
    <reaction evidence="9 10">
        <text>L-threonyl-[protein] + FAD = FMN-L-threonyl-[protein] + AMP + H(+)</text>
        <dbReference type="Rhea" id="RHEA:36847"/>
        <dbReference type="Rhea" id="RHEA-COMP:11060"/>
        <dbReference type="Rhea" id="RHEA-COMP:11061"/>
        <dbReference type="ChEBI" id="CHEBI:15378"/>
        <dbReference type="ChEBI" id="CHEBI:30013"/>
        <dbReference type="ChEBI" id="CHEBI:57692"/>
        <dbReference type="ChEBI" id="CHEBI:74257"/>
        <dbReference type="ChEBI" id="CHEBI:456215"/>
        <dbReference type="EC" id="2.7.1.180"/>
    </reaction>
</comment>
<dbReference type="PANTHER" id="PTHR30040:SF2">
    <property type="entry name" value="FAD:PROTEIN FMN TRANSFERASE"/>
    <property type="match status" value="1"/>
</dbReference>
<evidence type="ECO:0000256" key="1">
    <source>
        <dbReference type="ARBA" id="ARBA00011955"/>
    </source>
</evidence>
<evidence type="ECO:0000256" key="4">
    <source>
        <dbReference type="ARBA" id="ARBA00022679"/>
    </source>
</evidence>
<dbReference type="InterPro" id="IPR003374">
    <property type="entry name" value="ApbE-like_sf"/>
</dbReference>
<evidence type="ECO:0000256" key="8">
    <source>
        <dbReference type="ARBA" id="ARBA00031306"/>
    </source>
</evidence>
<dbReference type="PIRSF" id="PIRSF006268">
    <property type="entry name" value="ApbE"/>
    <property type="match status" value="1"/>
</dbReference>
<dbReference type="EMBL" id="JAJSON010000002">
    <property type="protein sequence ID" value="MCG9970050.1"/>
    <property type="molecule type" value="Genomic_DNA"/>
</dbReference>
<accession>A0A9X2A3V9</accession>
<proteinExistence type="inferred from homology"/>
<feature type="binding site" evidence="11">
    <location>
        <position position="291"/>
    </location>
    <ligand>
        <name>Mg(2+)</name>
        <dbReference type="ChEBI" id="CHEBI:18420"/>
    </ligand>
</feature>
<evidence type="ECO:0000256" key="6">
    <source>
        <dbReference type="ARBA" id="ARBA00022827"/>
    </source>
</evidence>
<feature type="binding site" evidence="11">
    <location>
        <position position="287"/>
    </location>
    <ligand>
        <name>Mg(2+)</name>
        <dbReference type="ChEBI" id="CHEBI:18420"/>
    </ligand>
</feature>
<evidence type="ECO:0000256" key="10">
    <source>
        <dbReference type="PIRNR" id="PIRNR006268"/>
    </source>
</evidence>
<evidence type="ECO:0000256" key="3">
    <source>
        <dbReference type="ARBA" id="ARBA00022630"/>
    </source>
</evidence>
<protein>
    <recommendedName>
        <fullName evidence="2 10">FAD:protein FMN transferase</fullName>
        <ecNumber evidence="1 10">2.7.1.180</ecNumber>
    </recommendedName>
    <alternativeName>
        <fullName evidence="8 10">Flavin transferase</fullName>
    </alternativeName>
</protein>
<keyword evidence="7 10" id="KW-0460">Magnesium</keyword>
<comment type="caution">
    <text evidence="12">The sequence shown here is derived from an EMBL/GenBank/DDBJ whole genome shotgun (WGS) entry which is preliminary data.</text>
</comment>
<reference evidence="12" key="1">
    <citation type="submission" date="2021-12" db="EMBL/GenBank/DDBJ databases">
        <title>Description of Gramella crocea sp. nov., a new bacterium isolated from activated sludge.</title>
        <authorList>
            <person name="Zhang X."/>
        </authorList>
    </citation>
    <scope>NUCLEOTIDE SEQUENCE</scope>
    <source>
        <strain evidence="12">YB25</strain>
    </source>
</reference>
<evidence type="ECO:0000256" key="5">
    <source>
        <dbReference type="ARBA" id="ARBA00022723"/>
    </source>
</evidence>